<keyword evidence="2" id="KW-1185">Reference proteome</keyword>
<protein>
    <recommendedName>
        <fullName evidence="3">DUF4283 domain-containing protein</fullName>
    </recommendedName>
</protein>
<organism evidence="1 2">
    <name type="scientific">Hibiscus sabdariffa</name>
    <name type="common">roselle</name>
    <dbReference type="NCBI Taxonomy" id="183260"/>
    <lineage>
        <taxon>Eukaryota</taxon>
        <taxon>Viridiplantae</taxon>
        <taxon>Streptophyta</taxon>
        <taxon>Embryophyta</taxon>
        <taxon>Tracheophyta</taxon>
        <taxon>Spermatophyta</taxon>
        <taxon>Magnoliopsida</taxon>
        <taxon>eudicotyledons</taxon>
        <taxon>Gunneridae</taxon>
        <taxon>Pentapetalae</taxon>
        <taxon>rosids</taxon>
        <taxon>malvids</taxon>
        <taxon>Malvales</taxon>
        <taxon>Malvaceae</taxon>
        <taxon>Malvoideae</taxon>
        <taxon>Hibiscus</taxon>
    </lineage>
</organism>
<accession>A0ABR2U0K3</accession>
<evidence type="ECO:0008006" key="3">
    <source>
        <dbReference type="Google" id="ProtNLM"/>
    </source>
</evidence>
<dbReference type="Proteomes" id="UP001396334">
    <property type="component" value="Unassembled WGS sequence"/>
</dbReference>
<name>A0ABR2U0K3_9ROSI</name>
<reference evidence="1 2" key="1">
    <citation type="journal article" date="2024" name="G3 (Bethesda)">
        <title>Genome assembly of Hibiscus sabdariffa L. provides insights into metabolisms of medicinal natural products.</title>
        <authorList>
            <person name="Kim T."/>
        </authorList>
    </citation>
    <scope>NUCLEOTIDE SEQUENCE [LARGE SCALE GENOMIC DNA]</scope>
    <source>
        <strain evidence="1">TK-2024</strain>
        <tissue evidence="1">Old leaves</tissue>
    </source>
</reference>
<gene>
    <name evidence="1" type="ORF">V6N11_071407</name>
</gene>
<comment type="caution">
    <text evidence="1">The sequence shown here is derived from an EMBL/GenBank/DDBJ whole genome shotgun (WGS) entry which is preliminary data.</text>
</comment>
<proteinExistence type="predicted"/>
<sequence>MSPYPPQSSVEVLRTSNVRSPENLVPLVDPNLSDQILVVHDSQSIDRVLVLNGFQFPLLERSGSLLSADDLQTTKRGKVADSIVAMDMLKSMEIDDQPAFIPVNHGFPTMSECEKGNDVPPTASYAQIVSRSGTQVVSEPVPSLDDVVVESSDVMVDKTGLFPLVSFSEKVHDRIDHNMRRSLIVRLHVRSIGYKTFLSRIRVLWKPHGAFQDELRVELMPNASASSLKVSKNEVYGPWMLANTRCRQPHKDVGRSKGMASTGAGIGGSRFTVLSDAEGAVSILDVANEKRRQRLASNGGKKPIARKNSGAGLKTCLKVRKGKENRTPARLVLTDWLPVEPDT</sequence>
<evidence type="ECO:0000313" key="1">
    <source>
        <dbReference type="EMBL" id="KAK9043056.1"/>
    </source>
</evidence>
<dbReference type="EMBL" id="JBBPBN010000003">
    <property type="protein sequence ID" value="KAK9043056.1"/>
    <property type="molecule type" value="Genomic_DNA"/>
</dbReference>
<evidence type="ECO:0000313" key="2">
    <source>
        <dbReference type="Proteomes" id="UP001396334"/>
    </source>
</evidence>